<accession>A0ABV1Y995</accession>
<reference evidence="1 2" key="1">
    <citation type="journal article" date="2024" name="Proc. Natl. Acad. Sci. U.S.A.">
        <title>The evolutionary genomics of adaptation to stress in wild rhizobium bacteria.</title>
        <authorList>
            <person name="Kehlet-Delgado H."/>
            <person name="Montoya A.P."/>
            <person name="Jensen K.T."/>
            <person name="Wendlandt C.E."/>
            <person name="Dexheimer C."/>
            <person name="Roberts M."/>
            <person name="Torres Martinez L."/>
            <person name="Friesen M.L."/>
            <person name="Griffitts J.S."/>
            <person name="Porter S.S."/>
        </authorList>
    </citation>
    <scope>NUCLEOTIDE SEQUENCE [LARGE SCALE GENOMIC DNA]</scope>
    <source>
        <strain evidence="1 2">M0729</strain>
    </source>
</reference>
<evidence type="ECO:0000313" key="1">
    <source>
        <dbReference type="EMBL" id="MER8931744.1"/>
    </source>
</evidence>
<protein>
    <submittedName>
        <fullName evidence="1">DUF3037 domain-containing protein</fullName>
    </submittedName>
</protein>
<comment type="caution">
    <text evidence="1">The sequence shown here is derived from an EMBL/GenBank/DDBJ whole genome shotgun (WGS) entry which is preliminary data.</text>
</comment>
<name>A0ABV1Y995_9HYPH</name>
<gene>
    <name evidence="1" type="ORF">NKI33_02010</name>
</gene>
<organism evidence="1 2">
    <name type="scientific">Mesorhizobium opportunistum</name>
    <dbReference type="NCBI Taxonomy" id="593909"/>
    <lineage>
        <taxon>Bacteria</taxon>
        <taxon>Pseudomonadati</taxon>
        <taxon>Pseudomonadota</taxon>
        <taxon>Alphaproteobacteria</taxon>
        <taxon>Hyphomicrobiales</taxon>
        <taxon>Phyllobacteriaceae</taxon>
        <taxon>Mesorhizobium</taxon>
    </lineage>
</organism>
<sequence>MANIYKFAILRLVPFAHRGEALNVGVLVFGPARLDVRLSASASLLGYFGIQASTLDWLAENLVRGDNSGVSVEERAAEVARFAGVQLSDIGWFGTDDDSQYDPRIAEILAEYVDKPKKSKVRRDKTTLSKDLRKTFKEYKIFSSKIEDLHHHKVVANMPVGPSGKLHVDFLIKNGIYHATETIDFRHSEDAGPAELKNAALANVTFQHAREVLGFGSTRCYLVYAAPSLVESAVSPALEIARKDASDSFNLESREDKARYLDTILAAAGVNHLFS</sequence>
<dbReference type="EMBL" id="JAMYPJ010000002">
    <property type="protein sequence ID" value="MER8931744.1"/>
    <property type="molecule type" value="Genomic_DNA"/>
</dbReference>
<dbReference type="Pfam" id="PF11236">
    <property type="entry name" value="DUF3037"/>
    <property type="match status" value="1"/>
</dbReference>
<dbReference type="InterPro" id="IPR021398">
    <property type="entry name" value="DUF3037"/>
</dbReference>
<keyword evidence="2" id="KW-1185">Reference proteome</keyword>
<proteinExistence type="predicted"/>
<evidence type="ECO:0000313" key="2">
    <source>
        <dbReference type="Proteomes" id="UP001464387"/>
    </source>
</evidence>
<dbReference type="RefSeq" id="WP_287268836.1">
    <property type="nucleotide sequence ID" value="NZ_JAMYMY010000007.1"/>
</dbReference>
<dbReference type="Proteomes" id="UP001464387">
    <property type="component" value="Unassembled WGS sequence"/>
</dbReference>